<evidence type="ECO:0000256" key="11">
    <source>
        <dbReference type="ARBA" id="ARBA00023136"/>
    </source>
</evidence>
<keyword evidence="9" id="KW-1278">Translocase</keyword>
<dbReference type="InterPro" id="IPR023299">
    <property type="entry name" value="ATPase_P-typ_cyto_dom_N"/>
</dbReference>
<dbReference type="InterPro" id="IPR023298">
    <property type="entry name" value="ATPase_P-typ_TM_dom_sf"/>
</dbReference>
<evidence type="ECO:0000256" key="5">
    <source>
        <dbReference type="ARBA" id="ARBA00022692"/>
    </source>
</evidence>
<keyword evidence="7" id="KW-0067">ATP-binding</keyword>
<feature type="transmembrane region" description="Helical" evidence="12">
    <location>
        <begin position="713"/>
        <end position="734"/>
    </location>
</feature>
<dbReference type="Pfam" id="PF00122">
    <property type="entry name" value="E1-E2_ATPase"/>
    <property type="match status" value="1"/>
</dbReference>
<name>A0A419F8D0_9BACT</name>
<evidence type="ECO:0000256" key="2">
    <source>
        <dbReference type="ARBA" id="ARBA00005675"/>
    </source>
</evidence>
<dbReference type="InterPro" id="IPR004014">
    <property type="entry name" value="ATPase_P-typ_cation-transptr_N"/>
</dbReference>
<feature type="transmembrane region" description="Helical" evidence="12">
    <location>
        <begin position="246"/>
        <end position="264"/>
    </location>
</feature>
<evidence type="ECO:0000256" key="8">
    <source>
        <dbReference type="ARBA" id="ARBA00022842"/>
    </source>
</evidence>
<dbReference type="Pfam" id="PF13246">
    <property type="entry name" value="Cation_ATPase"/>
    <property type="match status" value="1"/>
</dbReference>
<dbReference type="Gene3D" id="3.40.1110.10">
    <property type="entry name" value="Calcium-transporting ATPase, cytoplasmic domain N"/>
    <property type="match status" value="1"/>
</dbReference>
<reference evidence="14 15" key="1">
    <citation type="journal article" date="2017" name="ISME J.">
        <title>Energy and carbon metabolisms in a deep terrestrial subsurface fluid microbial community.</title>
        <authorList>
            <person name="Momper L."/>
            <person name="Jungbluth S.P."/>
            <person name="Lee M.D."/>
            <person name="Amend J.P."/>
        </authorList>
    </citation>
    <scope>NUCLEOTIDE SEQUENCE [LARGE SCALE GENOMIC DNA]</scope>
    <source>
        <strain evidence="14">SURF_17</strain>
    </source>
</reference>
<feature type="transmembrane region" description="Helical" evidence="12">
    <location>
        <begin position="82"/>
        <end position="104"/>
    </location>
</feature>
<dbReference type="Gene3D" id="2.70.150.10">
    <property type="entry name" value="Calcium-transporting ATPase, cytoplasmic transduction domain A"/>
    <property type="match status" value="1"/>
</dbReference>
<dbReference type="PRINTS" id="PR00120">
    <property type="entry name" value="HATPASE"/>
</dbReference>
<dbReference type="InterPro" id="IPR050510">
    <property type="entry name" value="Cation_transp_ATPase_P-type"/>
</dbReference>
<dbReference type="FunFam" id="3.40.50.1000:FF:000083">
    <property type="entry name" value="Sodium/potassium-transporting ATPase subunit alpha"/>
    <property type="match status" value="1"/>
</dbReference>
<feature type="transmembrane region" description="Helical" evidence="12">
    <location>
        <begin position="763"/>
        <end position="785"/>
    </location>
</feature>
<feature type="transmembrane region" description="Helical" evidence="12">
    <location>
        <begin position="276"/>
        <end position="296"/>
    </location>
</feature>
<comment type="subcellular location">
    <subcellularLocation>
        <location evidence="1">Cell membrane</location>
        <topology evidence="1">Multi-pass membrane protein</topology>
    </subcellularLocation>
</comment>
<dbReference type="Proteomes" id="UP000285961">
    <property type="component" value="Unassembled WGS sequence"/>
</dbReference>
<dbReference type="InterPro" id="IPR059000">
    <property type="entry name" value="ATPase_P-type_domA"/>
</dbReference>
<dbReference type="PROSITE" id="PS00154">
    <property type="entry name" value="ATPASE_E1_E2"/>
    <property type="match status" value="1"/>
</dbReference>
<dbReference type="PANTHER" id="PTHR43294:SF21">
    <property type="entry name" value="CATION TRANSPORTING ATPASE"/>
    <property type="match status" value="1"/>
</dbReference>
<dbReference type="SUPFAM" id="SSF81660">
    <property type="entry name" value="Metal cation-transporting ATPase, ATP-binding domain N"/>
    <property type="match status" value="1"/>
</dbReference>
<feature type="transmembrane region" description="Helical" evidence="12">
    <location>
        <begin position="829"/>
        <end position="850"/>
    </location>
</feature>
<evidence type="ECO:0000313" key="15">
    <source>
        <dbReference type="Proteomes" id="UP000285961"/>
    </source>
</evidence>
<dbReference type="SFLD" id="SFLDF00027">
    <property type="entry name" value="p-type_atpase"/>
    <property type="match status" value="1"/>
</dbReference>
<dbReference type="FunFam" id="2.70.150.10:FF:000160">
    <property type="entry name" value="Sarcoplasmic/endoplasmic reticulum calcium ATPase 1"/>
    <property type="match status" value="1"/>
</dbReference>
<dbReference type="PRINTS" id="PR00119">
    <property type="entry name" value="CATATPASE"/>
</dbReference>
<evidence type="ECO:0000256" key="1">
    <source>
        <dbReference type="ARBA" id="ARBA00004651"/>
    </source>
</evidence>
<proteinExistence type="inferred from homology"/>
<dbReference type="Pfam" id="PF00689">
    <property type="entry name" value="Cation_ATPase_C"/>
    <property type="match status" value="1"/>
</dbReference>
<keyword evidence="11 12" id="KW-0472">Membrane</keyword>
<dbReference type="GO" id="GO:0016887">
    <property type="term" value="F:ATP hydrolysis activity"/>
    <property type="evidence" value="ECO:0007669"/>
    <property type="project" value="InterPro"/>
</dbReference>
<dbReference type="Gene3D" id="3.40.50.1000">
    <property type="entry name" value="HAD superfamily/HAD-like"/>
    <property type="match status" value="1"/>
</dbReference>
<dbReference type="GO" id="GO:0006883">
    <property type="term" value="P:intracellular sodium ion homeostasis"/>
    <property type="evidence" value="ECO:0007669"/>
    <property type="project" value="TreeGrafter"/>
</dbReference>
<keyword evidence="5 12" id="KW-0812">Transmembrane</keyword>
<evidence type="ECO:0000256" key="10">
    <source>
        <dbReference type="ARBA" id="ARBA00022989"/>
    </source>
</evidence>
<accession>A0A419F8D0</accession>
<keyword evidence="6" id="KW-0547">Nucleotide-binding</keyword>
<organism evidence="14 15">
    <name type="scientific">Candidatus Abyssobacteria bacterium SURF_17</name>
    <dbReference type="NCBI Taxonomy" id="2093361"/>
    <lineage>
        <taxon>Bacteria</taxon>
        <taxon>Pseudomonadati</taxon>
        <taxon>Candidatus Hydrogenedentota</taxon>
        <taxon>Candidatus Abyssobacteria</taxon>
    </lineage>
</organism>
<feature type="transmembrane region" description="Helical" evidence="12">
    <location>
        <begin position="862"/>
        <end position="882"/>
    </location>
</feature>
<dbReference type="InterPro" id="IPR018303">
    <property type="entry name" value="ATPase_P-typ_P_site"/>
</dbReference>
<dbReference type="GO" id="GO:0005391">
    <property type="term" value="F:P-type sodium:potassium-exchanging transporter activity"/>
    <property type="evidence" value="ECO:0007669"/>
    <property type="project" value="TreeGrafter"/>
</dbReference>
<evidence type="ECO:0000256" key="9">
    <source>
        <dbReference type="ARBA" id="ARBA00022967"/>
    </source>
</evidence>
<dbReference type="SUPFAM" id="SSF81653">
    <property type="entry name" value="Calcium ATPase, transduction domain A"/>
    <property type="match status" value="1"/>
</dbReference>
<dbReference type="InterPro" id="IPR036412">
    <property type="entry name" value="HAD-like_sf"/>
</dbReference>
<feature type="transmembrane region" description="Helical" evidence="12">
    <location>
        <begin position="51"/>
        <end position="76"/>
    </location>
</feature>
<feature type="transmembrane region" description="Helical" evidence="12">
    <location>
        <begin position="791"/>
        <end position="809"/>
    </location>
</feature>
<dbReference type="NCBIfam" id="TIGR01494">
    <property type="entry name" value="ATPase_P-type"/>
    <property type="match status" value="2"/>
</dbReference>
<dbReference type="GO" id="GO:1990573">
    <property type="term" value="P:potassium ion import across plasma membrane"/>
    <property type="evidence" value="ECO:0007669"/>
    <property type="project" value="TreeGrafter"/>
</dbReference>
<dbReference type="InterPro" id="IPR044492">
    <property type="entry name" value="P_typ_ATPase_HD_dom"/>
</dbReference>
<dbReference type="Gene3D" id="1.20.1110.10">
    <property type="entry name" value="Calcium-transporting ATPase, transmembrane domain"/>
    <property type="match status" value="1"/>
</dbReference>
<dbReference type="SFLD" id="SFLDG00002">
    <property type="entry name" value="C1.7:_P-type_atpase_like"/>
    <property type="match status" value="1"/>
</dbReference>
<evidence type="ECO:0000313" key="14">
    <source>
        <dbReference type="EMBL" id="RJP74655.1"/>
    </source>
</evidence>
<dbReference type="EMBL" id="QZKI01000013">
    <property type="protein sequence ID" value="RJP74655.1"/>
    <property type="molecule type" value="Genomic_DNA"/>
</dbReference>
<dbReference type="GO" id="GO:0005886">
    <property type="term" value="C:plasma membrane"/>
    <property type="evidence" value="ECO:0007669"/>
    <property type="project" value="UniProtKB-SubCell"/>
</dbReference>
<dbReference type="InterPro" id="IPR001757">
    <property type="entry name" value="P_typ_ATPase"/>
</dbReference>
<dbReference type="GO" id="GO:0030007">
    <property type="term" value="P:intracellular potassium ion homeostasis"/>
    <property type="evidence" value="ECO:0007669"/>
    <property type="project" value="TreeGrafter"/>
</dbReference>
<comment type="caution">
    <text evidence="14">The sequence shown here is derived from an EMBL/GenBank/DDBJ whole genome shotgun (WGS) entry which is preliminary data.</text>
</comment>
<feature type="domain" description="Cation-transporting P-type ATPase N-terminal" evidence="13">
    <location>
        <begin position="4"/>
        <end position="78"/>
    </location>
</feature>
<dbReference type="GO" id="GO:0036376">
    <property type="term" value="P:sodium ion export across plasma membrane"/>
    <property type="evidence" value="ECO:0007669"/>
    <property type="project" value="TreeGrafter"/>
</dbReference>
<dbReference type="SMART" id="SM00831">
    <property type="entry name" value="Cation_ATPase_N"/>
    <property type="match status" value="1"/>
</dbReference>
<sequence length="893" mass="96578">MLERPWTSSCDEVLRRFHTSLEKGLDREEIAGRRRKYGPNRLREVKRKSAWLILAEQFKSLMVGLLAVACALSFVFQEWVEGIAIAIVIALNATIGFMTEIGAVRSMEALRRLTSVSAKVRREGELQEIPAEQLVPGDIVVLEGGDIVTADLRLIEASKLQADESALTGESVPVSKSREPLPGDVPLAERKNILFKGTSVTRGSGAGVVVATGMRTELGEISALVAEAEEERTPLEKQLDKLGGKLIWLTIAIAILVVVTGILAGKEVFLMIETGIALAVAAVPEGLPVVATIALARGMYRMARRNALINRLSAVESLGATNVIFTDKTGTLTENRMTVTQLALESGRVTVEENGFSIDGEHVNPSQESLLREILELGVLCNNAELRKDEPESEDRAVGDPLEVALLAAGLKAAIERKNLASRLPEVREEAFDADLKMMATFHAENGRYRVAVKGAPEPVLEACTRIRTREGDETMDEEERKRWLSRNNQMAKEGLRIIALATKTVESAQSAPYENLTFVGLAGLLDPPRGDVRSAIESCQEAGIRVVMVTGDQPVTARNIAIAVGLVDDGEVAVLHGKDLKSPDELSEEERRKLLAASIFARVSPKQKLDLIALYQKNGSIVAMTGDGVNDAPALKKADIGVAMGLRGTQVAREAADMILKDDAFSTIVAAVEQGRVIFGNIRKFVVYLLSCNVSEIMTVSLAALANAPLPLLPLQILFLNLVTDVFPALALGMGEGEPGIMKQPPRDPKEPILKRRHWRAIGGYSFVITLSVLGALALALSWLKMDTSRAVTVSFLTLAFAQIWHVFNMSDRGSGLVKSSIIRNPYVWGAIAICVGLLLLAVYVPGLAHVLKVANPGSKGWILALGMSLIPLVIGQLLSLRSRKFAATVNT</sequence>
<gene>
    <name evidence="14" type="ORF">C4532_02150</name>
</gene>
<dbReference type="InterPro" id="IPR006068">
    <property type="entry name" value="ATPase_P-typ_cation-transptr_C"/>
</dbReference>
<keyword evidence="3" id="KW-1003">Cell membrane</keyword>
<dbReference type="GO" id="GO:1902600">
    <property type="term" value="P:proton transmembrane transport"/>
    <property type="evidence" value="ECO:0007669"/>
    <property type="project" value="TreeGrafter"/>
</dbReference>
<comment type="similarity">
    <text evidence="2">Belongs to the cation transport ATPase (P-type) (TC 3.A.3) family. Type IIA subfamily.</text>
</comment>
<dbReference type="PANTHER" id="PTHR43294">
    <property type="entry name" value="SODIUM/POTASSIUM-TRANSPORTING ATPASE SUBUNIT ALPHA"/>
    <property type="match status" value="1"/>
</dbReference>
<dbReference type="AlphaFoldDB" id="A0A419F8D0"/>
<evidence type="ECO:0000256" key="12">
    <source>
        <dbReference type="SAM" id="Phobius"/>
    </source>
</evidence>
<dbReference type="SUPFAM" id="SSF56784">
    <property type="entry name" value="HAD-like"/>
    <property type="match status" value="1"/>
</dbReference>
<dbReference type="SUPFAM" id="SSF81665">
    <property type="entry name" value="Calcium ATPase, transmembrane domain M"/>
    <property type="match status" value="1"/>
</dbReference>
<evidence type="ECO:0000259" key="13">
    <source>
        <dbReference type="SMART" id="SM00831"/>
    </source>
</evidence>
<keyword evidence="8" id="KW-0460">Magnesium</keyword>
<evidence type="ECO:0000256" key="3">
    <source>
        <dbReference type="ARBA" id="ARBA00022475"/>
    </source>
</evidence>
<protein>
    <submittedName>
        <fullName evidence="14">Cation-transporting P-type ATPase</fullName>
    </submittedName>
</protein>
<dbReference type="SFLD" id="SFLDS00003">
    <property type="entry name" value="Haloacid_Dehalogenase"/>
    <property type="match status" value="1"/>
</dbReference>
<dbReference type="Pfam" id="PF00690">
    <property type="entry name" value="Cation_ATPase_N"/>
    <property type="match status" value="1"/>
</dbReference>
<keyword evidence="4" id="KW-0597">Phosphoprotein</keyword>
<evidence type="ECO:0000256" key="7">
    <source>
        <dbReference type="ARBA" id="ARBA00022840"/>
    </source>
</evidence>
<dbReference type="InterPro" id="IPR023214">
    <property type="entry name" value="HAD_sf"/>
</dbReference>
<evidence type="ECO:0000256" key="4">
    <source>
        <dbReference type="ARBA" id="ARBA00022553"/>
    </source>
</evidence>
<keyword evidence="10 12" id="KW-1133">Transmembrane helix</keyword>
<evidence type="ECO:0000256" key="6">
    <source>
        <dbReference type="ARBA" id="ARBA00022741"/>
    </source>
</evidence>
<dbReference type="GO" id="GO:0005524">
    <property type="term" value="F:ATP binding"/>
    <property type="evidence" value="ECO:0007669"/>
    <property type="project" value="UniProtKB-KW"/>
</dbReference>
<dbReference type="InterPro" id="IPR008250">
    <property type="entry name" value="ATPase_P-typ_transduc_dom_A_sf"/>
</dbReference>
<feature type="transmembrane region" description="Helical" evidence="12">
    <location>
        <begin position="686"/>
        <end position="707"/>
    </location>
</feature>